<accession>A0ABD1RI24</accession>
<evidence type="ECO:0000256" key="2">
    <source>
        <dbReference type="ARBA" id="ARBA00023008"/>
    </source>
</evidence>
<dbReference type="CDD" id="cd11013">
    <property type="entry name" value="Plantacyanin"/>
    <property type="match status" value="1"/>
</dbReference>
<feature type="signal peptide" evidence="6">
    <location>
        <begin position="1"/>
        <end position="38"/>
    </location>
</feature>
<dbReference type="InterPro" id="IPR039391">
    <property type="entry name" value="Phytocyanin-like"/>
</dbReference>
<evidence type="ECO:0000256" key="1">
    <source>
        <dbReference type="ARBA" id="ARBA00022723"/>
    </source>
</evidence>
<evidence type="ECO:0000313" key="8">
    <source>
        <dbReference type="EMBL" id="KAL2488074.1"/>
    </source>
</evidence>
<dbReference type="Gene3D" id="2.60.40.420">
    <property type="entry name" value="Cupredoxins - blue copper proteins"/>
    <property type="match status" value="1"/>
</dbReference>
<dbReference type="PROSITE" id="PS51485">
    <property type="entry name" value="PHYTOCYANIN"/>
    <property type="match status" value="1"/>
</dbReference>
<evidence type="ECO:0000256" key="3">
    <source>
        <dbReference type="ARBA" id="ARBA00023157"/>
    </source>
</evidence>
<dbReference type="FunFam" id="2.60.40.420:FF:000013">
    <property type="entry name" value="basic blue protein-like"/>
    <property type="match status" value="1"/>
</dbReference>
<dbReference type="Pfam" id="PF02298">
    <property type="entry name" value="Cu_bind_like"/>
    <property type="match status" value="1"/>
</dbReference>
<dbReference type="Proteomes" id="UP001604277">
    <property type="component" value="Unassembled WGS sequence"/>
</dbReference>
<feature type="chain" id="PRO_5044785901" description="Basic blue protein" evidence="6">
    <location>
        <begin position="39"/>
        <end position="134"/>
    </location>
</feature>
<dbReference type="EMBL" id="JBFOLJ010000012">
    <property type="protein sequence ID" value="KAL2488074.1"/>
    <property type="molecule type" value="Genomic_DNA"/>
</dbReference>
<evidence type="ECO:0000256" key="5">
    <source>
        <dbReference type="ARBA" id="ARBA00082491"/>
    </source>
</evidence>
<keyword evidence="2" id="KW-0186">Copper</keyword>
<dbReference type="InterPro" id="IPR041844">
    <property type="entry name" value="Plantacyanin"/>
</dbReference>
<dbReference type="PANTHER" id="PTHR33021:SF469">
    <property type="entry name" value="PHYTOCYANIN DOMAIN-CONTAINING PROTEIN"/>
    <property type="match status" value="1"/>
</dbReference>
<dbReference type="AlphaFoldDB" id="A0ABD1RI24"/>
<evidence type="ECO:0000259" key="7">
    <source>
        <dbReference type="PROSITE" id="PS51485"/>
    </source>
</evidence>
<dbReference type="SUPFAM" id="SSF49503">
    <property type="entry name" value="Cupredoxins"/>
    <property type="match status" value="1"/>
</dbReference>
<keyword evidence="3" id="KW-1015">Disulfide bond</keyword>
<dbReference type="InterPro" id="IPR008972">
    <property type="entry name" value="Cupredoxin"/>
</dbReference>
<name>A0ABD1RI24_9LAMI</name>
<organism evidence="8 9">
    <name type="scientific">Forsythia ovata</name>
    <dbReference type="NCBI Taxonomy" id="205694"/>
    <lineage>
        <taxon>Eukaryota</taxon>
        <taxon>Viridiplantae</taxon>
        <taxon>Streptophyta</taxon>
        <taxon>Embryophyta</taxon>
        <taxon>Tracheophyta</taxon>
        <taxon>Spermatophyta</taxon>
        <taxon>Magnoliopsida</taxon>
        <taxon>eudicotyledons</taxon>
        <taxon>Gunneridae</taxon>
        <taxon>Pentapetalae</taxon>
        <taxon>asterids</taxon>
        <taxon>lamiids</taxon>
        <taxon>Lamiales</taxon>
        <taxon>Oleaceae</taxon>
        <taxon>Forsythieae</taxon>
        <taxon>Forsythia</taxon>
    </lineage>
</organism>
<dbReference type="GO" id="GO:0046872">
    <property type="term" value="F:metal ion binding"/>
    <property type="evidence" value="ECO:0007669"/>
    <property type="project" value="UniProtKB-KW"/>
</dbReference>
<dbReference type="InterPro" id="IPR028871">
    <property type="entry name" value="BlueCu_1_BS"/>
</dbReference>
<dbReference type="InterPro" id="IPR003245">
    <property type="entry name" value="Phytocyanin_dom"/>
</dbReference>
<gene>
    <name evidence="8" type="ORF">Fot_41366</name>
</gene>
<comment type="caution">
    <text evidence="8">The sequence shown here is derived from an EMBL/GenBank/DDBJ whole genome shotgun (WGS) entry which is preliminary data.</text>
</comment>
<dbReference type="PROSITE" id="PS00196">
    <property type="entry name" value="COPPER_BLUE"/>
    <property type="match status" value="1"/>
</dbReference>
<evidence type="ECO:0000256" key="6">
    <source>
        <dbReference type="SAM" id="SignalP"/>
    </source>
</evidence>
<dbReference type="PANTHER" id="PTHR33021">
    <property type="entry name" value="BLUE COPPER PROTEIN"/>
    <property type="match status" value="1"/>
</dbReference>
<evidence type="ECO:0000256" key="4">
    <source>
        <dbReference type="ARBA" id="ARBA00071970"/>
    </source>
</evidence>
<protein>
    <recommendedName>
        <fullName evidence="4">Basic blue protein</fullName>
    </recommendedName>
    <alternativeName>
        <fullName evidence="5">Plantacyanin</fullName>
    </alternativeName>
</protein>
<keyword evidence="9" id="KW-1185">Reference proteome</keyword>
<keyword evidence="6" id="KW-0732">Signal</keyword>
<feature type="domain" description="Phytocyanin" evidence="7">
    <location>
        <begin position="39"/>
        <end position="134"/>
    </location>
</feature>
<reference evidence="9" key="1">
    <citation type="submission" date="2024-07" db="EMBL/GenBank/DDBJ databases">
        <title>Two chromosome-level genome assemblies of Korean endemic species Abeliophyllum distichum and Forsythia ovata (Oleaceae).</title>
        <authorList>
            <person name="Jang H."/>
        </authorList>
    </citation>
    <scope>NUCLEOTIDE SEQUENCE [LARGE SCALE GENOMIC DNA]</scope>
</reference>
<proteinExistence type="predicted"/>
<keyword evidence="1" id="KW-0479">Metal-binding</keyword>
<evidence type="ECO:0000313" key="9">
    <source>
        <dbReference type="Proteomes" id="UP001604277"/>
    </source>
</evidence>
<sequence>MSSSRIYTQGSCSARHYAFLTISFLFLSLVFQLEAADAAVFTVGDSSGWDFSMGNWTDGKHFKAGDVLVFNYDPSQHNVVAVDLNGYNRCSASAKSRTYTSGKDKIMLSKGNHYFICSYPGHCDGGMKIAISVS</sequence>